<reference evidence="2" key="1">
    <citation type="journal article" date="2021" name="ISME J.">
        <title>Genomic evolution of the class Acidithiobacillia: deep-branching Proteobacteria living in extreme acidic conditions.</title>
        <authorList>
            <person name="Moya-Beltran A."/>
            <person name="Beard S."/>
            <person name="Rojas-Villalobos C."/>
            <person name="Issotta F."/>
            <person name="Gallardo Y."/>
            <person name="Ulloa R."/>
            <person name="Giaveno A."/>
            <person name="Degli Esposti M."/>
            <person name="Johnson D.B."/>
            <person name="Quatrini R."/>
        </authorList>
    </citation>
    <scope>NUCLEOTIDE SEQUENCE</scope>
    <source>
        <strain evidence="2">VAN18-1</strain>
    </source>
</reference>
<evidence type="ECO:0000313" key="3">
    <source>
        <dbReference type="Proteomes" id="UP001197378"/>
    </source>
</evidence>
<evidence type="ECO:0000256" key="1">
    <source>
        <dbReference type="SAM" id="MobiDB-lite"/>
    </source>
</evidence>
<dbReference type="AlphaFoldDB" id="A0AAE3CJL6"/>
<dbReference type="RefSeq" id="WP_215885470.1">
    <property type="nucleotide sequence ID" value="NZ_JAAXYO010000087.1"/>
</dbReference>
<protein>
    <submittedName>
        <fullName evidence="2">Uncharacterized protein</fullName>
    </submittedName>
</protein>
<feature type="region of interest" description="Disordered" evidence="1">
    <location>
        <begin position="405"/>
        <end position="439"/>
    </location>
</feature>
<dbReference type="EMBL" id="JAAXYO010000087">
    <property type="protein sequence ID" value="MBU2787879.1"/>
    <property type="molecule type" value="Genomic_DNA"/>
</dbReference>
<gene>
    <name evidence="2" type="ORF">HFQ13_06630</name>
</gene>
<accession>A0AAE3CJL6</accession>
<organism evidence="2 3">
    <name type="scientific">Igneacidithiobacillus copahuensis</name>
    <dbReference type="NCBI Taxonomy" id="2724909"/>
    <lineage>
        <taxon>Bacteria</taxon>
        <taxon>Pseudomonadati</taxon>
        <taxon>Pseudomonadota</taxon>
        <taxon>Acidithiobacillia</taxon>
        <taxon>Acidithiobacillales</taxon>
        <taxon>Acidithiobacillaceae</taxon>
        <taxon>Igneacidithiobacillus</taxon>
    </lineage>
</organism>
<evidence type="ECO:0000313" key="2">
    <source>
        <dbReference type="EMBL" id="MBU2787879.1"/>
    </source>
</evidence>
<keyword evidence="3" id="KW-1185">Reference proteome</keyword>
<dbReference type="Proteomes" id="UP001197378">
    <property type="component" value="Unassembled WGS sequence"/>
</dbReference>
<proteinExistence type="predicted"/>
<name>A0AAE3CJL6_9PROT</name>
<comment type="caution">
    <text evidence="2">The sequence shown here is derived from an EMBL/GenBank/DDBJ whole genome shotgun (WGS) entry which is preliminary data.</text>
</comment>
<sequence>MTPQSAVLEDIRPEEWYSRDEDRDMEYKSGIRFCTLYRQKARSRREEAELGTAYWVAYQAAYATAAQIAQKAGLRDSELIADCAAGLVDFGARQYDETAVGKGGRPKTFADFLKNIAYAYLRKHRDFLSFARKMTGTGYASQDLMTVATFGDEYARMKRESAAADDYRDVFDTLDPDAVESLYAAEWSGFATDDDDEVGQSLNEIEDHLPATLREWIDYLLQQIQHSGMSPATLAMRVPAILEQLKSATGARVMDIVKRLIARTKTGCLVALEMLRGIRTAIPERHEQTLKLIEEVLDSVRIVPQMRTPSLTSQQLSVSWQEHWTLLAVPYLQQVSQTVTGLPCPDIPESGAIQPLAVETIKDLEALDVTAESGTQAKDTQPAGTDNDLAFLIDPSDLRNGRVPPAKPRYITVDAPPVEPSGAPPLLEETPTTAEMGPPGTQIVSLLQRLRARKNVPRKKRMVPATAIPPGIRSSTVWQSARAM</sequence>